<evidence type="ECO:0000259" key="17">
    <source>
        <dbReference type="Pfam" id="PF02225"/>
    </source>
</evidence>
<keyword evidence="8" id="KW-0677">Repeat</keyword>
<dbReference type="Gene3D" id="2.60.40.10">
    <property type="entry name" value="Immunoglobulins"/>
    <property type="match status" value="1"/>
</dbReference>
<keyword evidence="6 13" id="KW-0645">Protease</keyword>
<feature type="chain" id="PRO_5005254555" evidence="15">
    <location>
        <begin position="24"/>
        <end position="1264"/>
    </location>
</feature>
<dbReference type="InterPro" id="IPR046450">
    <property type="entry name" value="PA_dom_sf"/>
</dbReference>
<dbReference type="PRINTS" id="PR00723">
    <property type="entry name" value="SUBTILISIN"/>
</dbReference>
<dbReference type="Gene3D" id="3.40.50.200">
    <property type="entry name" value="Peptidase S8/S53 domain"/>
    <property type="match status" value="1"/>
</dbReference>
<dbReference type="AlphaFoldDB" id="A0A0J1LAX2"/>
<gene>
    <name evidence="20" type="ORF">ABW02_13390</name>
</gene>
<dbReference type="Gene3D" id="3.50.30.30">
    <property type="match status" value="1"/>
</dbReference>
<dbReference type="PROSITE" id="PS00138">
    <property type="entry name" value="SUBTILASE_SER"/>
    <property type="match status" value="1"/>
</dbReference>
<feature type="active site" description="Charge relay system" evidence="12 13">
    <location>
        <position position="259"/>
    </location>
</feature>
<dbReference type="CDD" id="cd02133">
    <property type="entry name" value="PA_C5a_like"/>
    <property type="match status" value="1"/>
</dbReference>
<dbReference type="InterPro" id="IPR023828">
    <property type="entry name" value="Peptidase_S8_Ser-AS"/>
</dbReference>
<protein>
    <submittedName>
        <fullName evidence="20">Lactocepin</fullName>
    </submittedName>
</protein>
<evidence type="ECO:0000256" key="11">
    <source>
        <dbReference type="ARBA" id="ARBA00022837"/>
    </source>
</evidence>
<comment type="similarity">
    <text evidence="3 13 14">Belongs to the peptidase S8 family.</text>
</comment>
<dbReference type="RefSeq" id="WP_047942693.1">
    <property type="nucleotide sequence ID" value="NZ_LDPH01000011.1"/>
</dbReference>
<proteinExistence type="inferred from homology"/>
<evidence type="ECO:0000313" key="20">
    <source>
        <dbReference type="EMBL" id="KLV26065.1"/>
    </source>
</evidence>
<dbReference type="InterPro" id="IPR034216">
    <property type="entry name" value="C5a_Peptidase"/>
</dbReference>
<keyword evidence="4" id="KW-0134">Cell wall</keyword>
<dbReference type="InterPro" id="IPR023827">
    <property type="entry name" value="Peptidase_S8_Asp-AS"/>
</dbReference>
<dbReference type="SUPFAM" id="SSF52025">
    <property type="entry name" value="PA domain"/>
    <property type="match status" value="1"/>
</dbReference>
<evidence type="ECO:0000256" key="1">
    <source>
        <dbReference type="ARBA" id="ARBA00001913"/>
    </source>
</evidence>
<evidence type="ECO:0000256" key="2">
    <source>
        <dbReference type="ARBA" id="ARBA00004613"/>
    </source>
</evidence>
<feature type="domain" description="PA" evidence="17">
    <location>
        <begin position="437"/>
        <end position="514"/>
    </location>
</feature>
<evidence type="ECO:0000256" key="15">
    <source>
        <dbReference type="SAM" id="SignalP"/>
    </source>
</evidence>
<feature type="active site" description="Charge relay system" evidence="12 13">
    <location>
        <position position="584"/>
    </location>
</feature>
<dbReference type="Pfam" id="PF00082">
    <property type="entry name" value="Peptidase_S8"/>
    <property type="match status" value="1"/>
</dbReference>
<dbReference type="InterPro" id="IPR000209">
    <property type="entry name" value="Peptidase_S8/S53_dom"/>
</dbReference>
<comment type="caution">
    <text evidence="20">The sequence shown here is derived from an EMBL/GenBank/DDBJ whole genome shotgun (WGS) entry which is preliminary data.</text>
</comment>
<dbReference type="GO" id="GO:0016020">
    <property type="term" value="C:membrane"/>
    <property type="evidence" value="ECO:0007669"/>
    <property type="project" value="InterPro"/>
</dbReference>
<dbReference type="SUPFAM" id="SSF52743">
    <property type="entry name" value="Subtilisin-like"/>
    <property type="match status" value="1"/>
</dbReference>
<dbReference type="CDD" id="cd07475">
    <property type="entry name" value="Peptidases_S8_C5a_Peptidase"/>
    <property type="match status" value="1"/>
</dbReference>
<feature type="domain" description="Peptidase S8/S53" evidence="16">
    <location>
        <begin position="184"/>
        <end position="634"/>
    </location>
</feature>
<dbReference type="GO" id="GO:0004252">
    <property type="term" value="F:serine-type endopeptidase activity"/>
    <property type="evidence" value="ECO:0007669"/>
    <property type="project" value="UniProtKB-UniRule"/>
</dbReference>
<comment type="subcellular location">
    <subcellularLocation>
        <location evidence="2">Secreted</location>
    </subcellularLocation>
</comment>
<dbReference type="PROSITE" id="PS51892">
    <property type="entry name" value="SUBTILASE"/>
    <property type="match status" value="1"/>
</dbReference>
<evidence type="ECO:0000256" key="10">
    <source>
        <dbReference type="ARBA" id="ARBA00022825"/>
    </source>
</evidence>
<dbReference type="InterPro" id="IPR022398">
    <property type="entry name" value="Peptidase_S8_His-AS"/>
</dbReference>
<evidence type="ECO:0000259" key="18">
    <source>
        <dbReference type="Pfam" id="PF05922"/>
    </source>
</evidence>
<feature type="domain" description="Inhibitor I9" evidence="18">
    <location>
        <begin position="63"/>
        <end position="150"/>
    </location>
</feature>
<evidence type="ECO:0000256" key="12">
    <source>
        <dbReference type="PIRSR" id="PIRSR615500-1"/>
    </source>
</evidence>
<dbReference type="InterPro" id="IPR050131">
    <property type="entry name" value="Peptidase_S8_subtilisin-like"/>
</dbReference>
<evidence type="ECO:0000256" key="5">
    <source>
        <dbReference type="ARBA" id="ARBA00022525"/>
    </source>
</evidence>
<keyword evidence="11" id="KW-0106">Calcium</keyword>
<organism evidence="20 21">
    <name type="scientific">Niallia circulans</name>
    <name type="common">Bacillus circulans</name>
    <dbReference type="NCBI Taxonomy" id="1397"/>
    <lineage>
        <taxon>Bacteria</taxon>
        <taxon>Bacillati</taxon>
        <taxon>Bacillota</taxon>
        <taxon>Bacilli</taxon>
        <taxon>Bacillales</taxon>
        <taxon>Bacillaceae</taxon>
        <taxon>Niallia</taxon>
    </lineage>
</organism>
<dbReference type="OrthoDB" id="9798386at2"/>
<keyword evidence="10 13" id="KW-0720">Serine protease</keyword>
<evidence type="ECO:0000259" key="16">
    <source>
        <dbReference type="Pfam" id="PF00082"/>
    </source>
</evidence>
<dbReference type="PATRIC" id="fig|1397.4.peg.808"/>
<evidence type="ECO:0000256" key="8">
    <source>
        <dbReference type="ARBA" id="ARBA00022737"/>
    </source>
</evidence>
<evidence type="ECO:0000256" key="9">
    <source>
        <dbReference type="ARBA" id="ARBA00022801"/>
    </source>
</evidence>
<comment type="cofactor">
    <cofactor evidence="1">
        <name>Ca(2+)</name>
        <dbReference type="ChEBI" id="CHEBI:29108"/>
    </cofactor>
</comment>
<dbReference type="PROSITE" id="PS00137">
    <property type="entry name" value="SUBTILASE_HIS"/>
    <property type="match status" value="1"/>
</dbReference>
<evidence type="ECO:0000313" key="21">
    <source>
        <dbReference type="Proteomes" id="UP000036045"/>
    </source>
</evidence>
<dbReference type="InterPro" id="IPR003137">
    <property type="entry name" value="PA_domain"/>
</dbReference>
<dbReference type="InterPro" id="IPR010435">
    <property type="entry name" value="C5a/SBT2-like_Fn3"/>
</dbReference>
<feature type="active site" description="Charge relay system" evidence="12 13">
    <location>
        <position position="193"/>
    </location>
</feature>
<dbReference type="GO" id="GO:0005576">
    <property type="term" value="C:extracellular region"/>
    <property type="evidence" value="ECO:0007669"/>
    <property type="project" value="UniProtKB-SubCell"/>
</dbReference>
<dbReference type="InterPro" id="IPR013783">
    <property type="entry name" value="Ig-like_fold"/>
</dbReference>
<evidence type="ECO:0000256" key="3">
    <source>
        <dbReference type="ARBA" id="ARBA00011073"/>
    </source>
</evidence>
<evidence type="ECO:0000259" key="19">
    <source>
        <dbReference type="Pfam" id="PF06280"/>
    </source>
</evidence>
<dbReference type="Gene3D" id="2.60.40.4070">
    <property type="match status" value="1"/>
</dbReference>
<dbReference type="EMBL" id="LDPH01000011">
    <property type="protein sequence ID" value="KLV26065.1"/>
    <property type="molecule type" value="Genomic_DNA"/>
</dbReference>
<dbReference type="InterPro" id="IPR036852">
    <property type="entry name" value="Peptidase_S8/S53_dom_sf"/>
</dbReference>
<dbReference type="Pfam" id="PF05922">
    <property type="entry name" value="Inhibitor_I9"/>
    <property type="match status" value="1"/>
</dbReference>
<keyword evidence="9 13" id="KW-0378">Hydrolase</keyword>
<sequence length="1264" mass="138488">MKLRKVFFLVIMLCMLFSNSVLAATVPDKEIRKKGEENKQNIQTIKVDELETTYNKNDTVRVVVEMNTEPTVQYAQAQAKQVKELPKSTKEKLKSEKLAEQKKVKEKVKARKVKFKELENFTTIFNGFSGEMKYGDIEKIEELPEVAKVHIATAYERPEEEADMIYSKELVQAQDAWRDYGFKGEGMIVGVIDTGIDPNHKDMVLSDETEEELSKEEIAQFKKENGLKGKFYSEKVPYGYNYMDENDIIQDIAEGASMHGMHVAGTVGANGDEDNNGIKGVAPEAQLLALKVFGNDPTVSTTWGDIYIKAIDDAIVLGADVLNMSLGSPAGFVAADAPEQQAVERAVENGIMMSISAGNSAHFGNGFANPSSSNPDIGVSGSPGVAYDSLQVASIENSFIDIDALSYQYDGQMEQAGFLSAGSVHPNSVAEKTFKIVYAGLGKPEELAAVDVKDNYALIQRGEIGFVDKAINAQQAGAAGVIIYNNTDGFVSMATDASIKIPQLFLLKTDGDKLAAALQSGETISITFDGKKITSANPEAGKMSSFSSWGLTNNLDFKPEITAPGGQIYSTLENNQYGMKSGTSMAAPHVSGGSALVLERVDNEFDVSGFDRVNIAKNLLMNTAKPVTDIGTVNSAFDWEVPYSPRRQGAGLMQLHAALQSPVIVTEKKTKEGKVALKEVGNTFTFTLEAKNYSDKKVKYDVAANIQTDFAAYGELGYTANLLEAQKILDAKIKVNDKNETTISIPANKSKKIKVSVDLTNAKVIDPSQTGSWETPVAIDRVFENGYFVEGYVTLTDPQETNATLTVPYVGFKGDWNKAPILDGMKYDETSFYGMAGAVTKEGEDFLYLGYDPITSKFTKEGIAISPNNDGVQEEIIPVLSFLRNAKKVQFSIVDSKGKTVRTLRTQEEIRKNYYDGGKGTKYVLDSNWAWDGKVNGKLVEGQYFYRVSATLDYKGAKPQIVDIPVIVDTVSPTVEVDLAEDNKVLEIAASDDENGSGISYLDILVDGKSVVTTPVSGETTEFTLPNEVKPGTSVTVVAYDYAGNKEEASVVAEEEKKDTTIPVISLATPEALEVYGEKEVVFSGTIKDESDLKEFTIGGQKVDTVYNEEKEEYTFNTVIPYENGVHSVEIKAIDSADNTAVFKRSFIVDAEAPVISFKGLSGNRIVNSNGKNPTVHVTVKDNFDDIQLALNGSELYYQTFKEPYAMRSLEKTIKKVELDLENGLNEFEFTATDLAGHKTTKTVYFYKMTKQENRKDIKVPEDK</sequence>
<evidence type="ECO:0000256" key="7">
    <source>
        <dbReference type="ARBA" id="ARBA00022729"/>
    </source>
</evidence>
<dbReference type="PANTHER" id="PTHR43806">
    <property type="entry name" value="PEPTIDASE S8"/>
    <property type="match status" value="1"/>
</dbReference>
<dbReference type="PANTHER" id="PTHR43806:SF11">
    <property type="entry name" value="CEREVISIN-RELATED"/>
    <property type="match status" value="1"/>
</dbReference>
<name>A0A0J1LAX2_NIACI</name>
<dbReference type="GO" id="GO:0006508">
    <property type="term" value="P:proteolysis"/>
    <property type="evidence" value="ECO:0007669"/>
    <property type="project" value="UniProtKB-KW"/>
</dbReference>
<evidence type="ECO:0000256" key="13">
    <source>
        <dbReference type="PROSITE-ProRule" id="PRU01240"/>
    </source>
</evidence>
<keyword evidence="5" id="KW-0964">Secreted</keyword>
<dbReference type="Proteomes" id="UP000036045">
    <property type="component" value="Unassembled WGS sequence"/>
</dbReference>
<dbReference type="Gene3D" id="2.60.40.1710">
    <property type="entry name" value="Subtilisin-like superfamily"/>
    <property type="match status" value="1"/>
</dbReference>
<dbReference type="InterPro" id="IPR010259">
    <property type="entry name" value="S8pro/Inhibitor_I9"/>
</dbReference>
<keyword evidence="7 15" id="KW-0732">Signal</keyword>
<dbReference type="Pfam" id="PF06280">
    <property type="entry name" value="fn3_5"/>
    <property type="match status" value="1"/>
</dbReference>
<dbReference type="PROSITE" id="PS00136">
    <property type="entry name" value="SUBTILASE_ASP"/>
    <property type="match status" value="1"/>
</dbReference>
<reference evidence="20 21" key="1">
    <citation type="submission" date="2015-05" db="EMBL/GenBank/DDBJ databases">
        <title>Whole genome sequence and identification of bacterial endophytes from Costus igneus.</title>
        <authorList>
            <person name="Lee Y.P."/>
            <person name="Gan H.M."/>
            <person name="Eng W."/>
            <person name="Wheatley M.S."/>
            <person name="Caraballo A."/>
            <person name="Polter S."/>
            <person name="Savka M.A."/>
            <person name="Hudson A.O."/>
        </authorList>
    </citation>
    <scope>NUCLEOTIDE SEQUENCE [LARGE SCALE GENOMIC DNA]</scope>
    <source>
        <strain evidence="20 21">RIT379</strain>
    </source>
</reference>
<evidence type="ECO:0000256" key="4">
    <source>
        <dbReference type="ARBA" id="ARBA00022512"/>
    </source>
</evidence>
<evidence type="ECO:0000256" key="14">
    <source>
        <dbReference type="RuleBase" id="RU003355"/>
    </source>
</evidence>
<keyword evidence="21" id="KW-1185">Reference proteome</keyword>
<feature type="signal peptide" evidence="15">
    <location>
        <begin position="1"/>
        <end position="23"/>
    </location>
</feature>
<feature type="domain" description="C5a peptidase/Subtilisin-like protease SBT2-like Fn3-like" evidence="19">
    <location>
        <begin position="675"/>
        <end position="810"/>
    </location>
</feature>
<dbReference type="InterPro" id="IPR015500">
    <property type="entry name" value="Peptidase_S8_subtilisin-rel"/>
</dbReference>
<dbReference type="Pfam" id="PF02225">
    <property type="entry name" value="PA"/>
    <property type="match status" value="1"/>
</dbReference>
<accession>A0A0J1LAX2</accession>
<evidence type="ECO:0000256" key="6">
    <source>
        <dbReference type="ARBA" id="ARBA00022670"/>
    </source>
</evidence>